<dbReference type="InterPro" id="IPR036509">
    <property type="entry name" value="Met_Sox_Rdtase_MsrA_sf"/>
</dbReference>
<dbReference type="Gene3D" id="3.30.1060.10">
    <property type="entry name" value="Peptide methionine sulphoxide reductase MsrA"/>
    <property type="match status" value="1"/>
</dbReference>
<dbReference type="PANTHER" id="PTHR43774">
    <property type="entry name" value="PEPTIDE METHIONINE SULFOXIDE REDUCTASE"/>
    <property type="match status" value="1"/>
</dbReference>
<gene>
    <name evidence="5" type="primary">msrA</name>
    <name evidence="8" type="ORF">NPRO_04060</name>
</gene>
<sequence length="227" mass="25198">MIKVLISMLAASSVACAVFSAPSQSQSHSPMSQVATPDGRKSLVVAGGCFWCLEVLFEDLKGVQFVESCYVGGSRAGVTYQEVCSGTTGHAEAIRVVFDPKVIAADDLLRIFFTIHDPTTLNRQGPDSGTQYRSAVFYADEEEKARAERIRKEIADENIWPDPLVTTVEPLVNYTRAEEYHQDYYAKYEKASPEERAKMNAGYCSAIIQPKVLKFRQKFAHLLKKSG</sequence>
<dbReference type="KEGG" id="npy:NPRO_04060"/>
<protein>
    <recommendedName>
        <fullName evidence="5">Peptide methionine sulfoxide reductase MsrA</fullName>
        <shortName evidence="5">Protein-methionine-S-oxide reductase</shortName>
        <ecNumber evidence="5">1.8.4.11</ecNumber>
    </recommendedName>
    <alternativeName>
        <fullName evidence="5">Peptide-methionine (S)-S-oxide reductase</fullName>
        <shortName evidence="5">Peptide Met(O) reductase</shortName>
    </alternativeName>
</protein>
<feature type="active site" evidence="5">
    <location>
        <position position="49"/>
    </location>
</feature>
<evidence type="ECO:0000256" key="1">
    <source>
        <dbReference type="ARBA" id="ARBA00005591"/>
    </source>
</evidence>
<dbReference type="PANTHER" id="PTHR43774:SF1">
    <property type="entry name" value="PEPTIDE METHIONINE SULFOXIDE REDUCTASE MSRA 2"/>
    <property type="match status" value="1"/>
</dbReference>
<organism evidence="8 9">
    <name type="scientific">Candidatus Nitrosymbiomonas proteolyticus</name>
    <dbReference type="NCBI Taxonomy" id="2608984"/>
    <lineage>
        <taxon>Bacteria</taxon>
        <taxon>Bacillati</taxon>
        <taxon>Armatimonadota</taxon>
        <taxon>Armatimonadota incertae sedis</taxon>
        <taxon>Candidatus Nitrosymbiomonas</taxon>
    </lineage>
</organism>
<dbReference type="NCBIfam" id="TIGR00401">
    <property type="entry name" value="msrA"/>
    <property type="match status" value="1"/>
</dbReference>
<evidence type="ECO:0000256" key="4">
    <source>
        <dbReference type="ARBA" id="ARBA00048782"/>
    </source>
</evidence>
<dbReference type="EMBL" id="AP021858">
    <property type="protein sequence ID" value="BBO22811.1"/>
    <property type="molecule type" value="Genomic_DNA"/>
</dbReference>
<dbReference type="PROSITE" id="PS51257">
    <property type="entry name" value="PROKAR_LIPOPROTEIN"/>
    <property type="match status" value="1"/>
</dbReference>
<dbReference type="InterPro" id="IPR002569">
    <property type="entry name" value="Met_Sox_Rdtase_MsrA_dom"/>
</dbReference>
<evidence type="ECO:0000256" key="5">
    <source>
        <dbReference type="HAMAP-Rule" id="MF_01401"/>
    </source>
</evidence>
<name>A0A809S8A0_9BACT</name>
<keyword evidence="6" id="KW-0732">Signal</keyword>
<comment type="function">
    <text evidence="5">Has an important function as a repair enzyme for proteins that have been inactivated by oxidation. Catalyzes the reversible oxidation-reduction of methionine sulfoxide in proteins to methionine.</text>
</comment>
<accession>A0A809S8A0</accession>
<dbReference type="EC" id="1.8.4.11" evidence="5"/>
<dbReference type="GO" id="GO:0008113">
    <property type="term" value="F:peptide-methionine (S)-S-oxide reductase activity"/>
    <property type="evidence" value="ECO:0007669"/>
    <property type="project" value="UniProtKB-UniRule"/>
</dbReference>
<dbReference type="AlphaFoldDB" id="A0A809S8A0"/>
<evidence type="ECO:0000256" key="3">
    <source>
        <dbReference type="ARBA" id="ARBA00047806"/>
    </source>
</evidence>
<proteinExistence type="inferred from homology"/>
<keyword evidence="2 5" id="KW-0560">Oxidoreductase</keyword>
<evidence type="ECO:0000313" key="8">
    <source>
        <dbReference type="EMBL" id="BBO22811.1"/>
    </source>
</evidence>
<evidence type="ECO:0000259" key="7">
    <source>
        <dbReference type="Pfam" id="PF01625"/>
    </source>
</evidence>
<dbReference type="Pfam" id="PF01625">
    <property type="entry name" value="PMSR"/>
    <property type="match status" value="1"/>
</dbReference>
<evidence type="ECO:0000256" key="6">
    <source>
        <dbReference type="SAM" id="SignalP"/>
    </source>
</evidence>
<reference evidence="8" key="1">
    <citation type="journal article" name="DNA Res.">
        <title>The physiological potential of anammox bacteria as revealed by their core genome structure.</title>
        <authorList>
            <person name="Okubo T."/>
            <person name="Toyoda A."/>
            <person name="Fukuhara K."/>
            <person name="Uchiyama I."/>
            <person name="Harigaya Y."/>
            <person name="Kuroiwa M."/>
            <person name="Suzuki T."/>
            <person name="Murakami Y."/>
            <person name="Suwa Y."/>
            <person name="Takami H."/>
        </authorList>
    </citation>
    <scope>NUCLEOTIDE SEQUENCE</scope>
    <source>
        <strain evidence="8">317325-2</strain>
    </source>
</reference>
<feature type="domain" description="Peptide methionine sulphoxide reductase MsrA" evidence="7">
    <location>
        <begin position="43"/>
        <end position="190"/>
    </location>
</feature>
<feature type="chain" id="PRO_5035148783" description="Peptide methionine sulfoxide reductase MsrA" evidence="6">
    <location>
        <begin position="18"/>
        <end position="227"/>
    </location>
</feature>
<comment type="catalytic activity">
    <reaction evidence="3 5">
        <text>L-methionyl-[protein] + [thioredoxin]-disulfide + H2O = L-methionyl-(S)-S-oxide-[protein] + [thioredoxin]-dithiol</text>
        <dbReference type="Rhea" id="RHEA:14217"/>
        <dbReference type="Rhea" id="RHEA-COMP:10698"/>
        <dbReference type="Rhea" id="RHEA-COMP:10700"/>
        <dbReference type="Rhea" id="RHEA-COMP:12313"/>
        <dbReference type="Rhea" id="RHEA-COMP:12315"/>
        <dbReference type="ChEBI" id="CHEBI:15377"/>
        <dbReference type="ChEBI" id="CHEBI:16044"/>
        <dbReference type="ChEBI" id="CHEBI:29950"/>
        <dbReference type="ChEBI" id="CHEBI:44120"/>
        <dbReference type="ChEBI" id="CHEBI:50058"/>
        <dbReference type="EC" id="1.8.4.11"/>
    </reaction>
</comment>
<evidence type="ECO:0000256" key="2">
    <source>
        <dbReference type="ARBA" id="ARBA00023002"/>
    </source>
</evidence>
<comment type="catalytic activity">
    <reaction evidence="4 5">
        <text>[thioredoxin]-disulfide + L-methionine + H2O = L-methionine (S)-S-oxide + [thioredoxin]-dithiol</text>
        <dbReference type="Rhea" id="RHEA:19993"/>
        <dbReference type="Rhea" id="RHEA-COMP:10698"/>
        <dbReference type="Rhea" id="RHEA-COMP:10700"/>
        <dbReference type="ChEBI" id="CHEBI:15377"/>
        <dbReference type="ChEBI" id="CHEBI:29950"/>
        <dbReference type="ChEBI" id="CHEBI:50058"/>
        <dbReference type="ChEBI" id="CHEBI:57844"/>
        <dbReference type="ChEBI" id="CHEBI:58772"/>
        <dbReference type="EC" id="1.8.4.11"/>
    </reaction>
</comment>
<dbReference type="HAMAP" id="MF_01401">
    <property type="entry name" value="MsrA"/>
    <property type="match status" value="1"/>
</dbReference>
<evidence type="ECO:0000313" key="9">
    <source>
        <dbReference type="Proteomes" id="UP000662873"/>
    </source>
</evidence>
<dbReference type="SUPFAM" id="SSF55068">
    <property type="entry name" value="Peptide methionine sulfoxide reductase"/>
    <property type="match status" value="1"/>
</dbReference>
<dbReference type="Proteomes" id="UP000662873">
    <property type="component" value="Chromosome"/>
</dbReference>
<feature type="signal peptide" evidence="6">
    <location>
        <begin position="1"/>
        <end position="17"/>
    </location>
</feature>
<comment type="similarity">
    <text evidence="1 5">Belongs to the MsrA Met sulfoxide reductase family.</text>
</comment>